<dbReference type="InterPro" id="IPR051922">
    <property type="entry name" value="Bact_Sporulation_Assoc"/>
</dbReference>
<dbReference type="STRING" id="381665.SAMN05216554_2202"/>
<proteinExistence type="predicted"/>
<feature type="signal peptide" evidence="1">
    <location>
        <begin position="1"/>
        <end position="24"/>
    </location>
</feature>
<keyword evidence="2" id="KW-0645">Protease</keyword>
<evidence type="ECO:0000256" key="1">
    <source>
        <dbReference type="SAM" id="SignalP"/>
    </source>
</evidence>
<gene>
    <name evidence="2" type="ORF">SAMN05216554_2202</name>
</gene>
<dbReference type="EMBL" id="FNPZ01000002">
    <property type="protein sequence ID" value="SDZ06398.1"/>
    <property type="molecule type" value="Genomic_DNA"/>
</dbReference>
<dbReference type="PANTHER" id="PTHR30032">
    <property type="entry name" value="N-ACETYLMURAMOYL-L-ALANINE AMIDASE-RELATED"/>
    <property type="match status" value="1"/>
</dbReference>
<name>A0A1H3PZS3_9MICO</name>
<keyword evidence="2" id="KW-0378">Hydrolase</keyword>
<reference evidence="2 3" key="1">
    <citation type="submission" date="2016-10" db="EMBL/GenBank/DDBJ databases">
        <authorList>
            <person name="de Groot N.N."/>
        </authorList>
    </citation>
    <scope>NUCLEOTIDE SEQUENCE [LARGE SCALE GENOMIC DNA]</scope>
    <source>
        <strain evidence="2 3">CGMCC 4.3491</strain>
    </source>
</reference>
<dbReference type="PANTHER" id="PTHR30032:SF8">
    <property type="entry name" value="GERMINATION-SPECIFIC N-ACETYLMURAMOYL-L-ALANINE AMIDASE"/>
    <property type="match status" value="1"/>
</dbReference>
<keyword evidence="1" id="KW-0732">Signal</keyword>
<evidence type="ECO:0000313" key="3">
    <source>
        <dbReference type="Proteomes" id="UP000198891"/>
    </source>
</evidence>
<evidence type="ECO:0000313" key="2">
    <source>
        <dbReference type="EMBL" id="SDZ06398.1"/>
    </source>
</evidence>
<keyword evidence="3" id="KW-1185">Reference proteome</keyword>
<dbReference type="AlphaFoldDB" id="A0A1H3PZS3"/>
<dbReference type="Pfam" id="PF04122">
    <property type="entry name" value="CW_binding_2"/>
    <property type="match status" value="3"/>
</dbReference>
<dbReference type="OrthoDB" id="5143602at2"/>
<dbReference type="InterPro" id="IPR007253">
    <property type="entry name" value="Cell_wall-bd_2"/>
</dbReference>
<feature type="chain" id="PRO_5011581459" evidence="1">
    <location>
        <begin position="25"/>
        <end position="345"/>
    </location>
</feature>
<dbReference type="Gene3D" id="3.40.50.12090">
    <property type="match status" value="1"/>
</dbReference>
<dbReference type="GO" id="GO:0006508">
    <property type="term" value="P:proteolysis"/>
    <property type="evidence" value="ECO:0007669"/>
    <property type="project" value="UniProtKB-KW"/>
</dbReference>
<protein>
    <submittedName>
        <fullName evidence="2">Cell wall-associated protease</fullName>
    </submittedName>
</protein>
<sequence>MPRKKRLRWLMSLSLLTTLTVAGAGISAAGAFASPAESSAPAQVPRVSRIAGSDRFDVAVQISQRMFPAGNSALYIASGANFPDALSAGPAAIHWGNPLLIVPPDRVPAQVASEIVRLHPLVIKVVGGENSVSRAVFDQIQALAPSSRVFRLGGTDRYAVSRAVVADAFPFAWNAYVTTGNTFADALSATPAAGQALDPVILVDGRAATVDKETLDLLGDLTRNTIRIVGGRDSVSDAVESWLWTVRPVLRIDGTDRFDASINVNRKVFTSAKTVYLATGLNYPDALTGGVLAGVSNSPLYVVPTSCVPQKVLLDIQQLGATDVVLIGGEASLSSAVSELTPCVF</sequence>
<organism evidence="2 3">
    <name type="scientific">Herbiconiux ginsengi</name>
    <dbReference type="NCBI Taxonomy" id="381665"/>
    <lineage>
        <taxon>Bacteria</taxon>
        <taxon>Bacillati</taxon>
        <taxon>Actinomycetota</taxon>
        <taxon>Actinomycetes</taxon>
        <taxon>Micrococcales</taxon>
        <taxon>Microbacteriaceae</taxon>
        <taxon>Herbiconiux</taxon>
    </lineage>
</organism>
<dbReference type="GO" id="GO:0008233">
    <property type="term" value="F:peptidase activity"/>
    <property type="evidence" value="ECO:0007669"/>
    <property type="project" value="UniProtKB-KW"/>
</dbReference>
<dbReference type="Proteomes" id="UP000198891">
    <property type="component" value="Unassembled WGS sequence"/>
</dbReference>
<accession>A0A1H3PZS3</accession>